<gene>
    <name evidence="2" type="ORF">H4R34_002799</name>
</gene>
<feature type="chain" id="PRO_5040870207" evidence="1">
    <location>
        <begin position="20"/>
        <end position="294"/>
    </location>
</feature>
<dbReference type="Proteomes" id="UP001151582">
    <property type="component" value="Unassembled WGS sequence"/>
</dbReference>
<keyword evidence="3" id="KW-1185">Reference proteome</keyword>
<protein>
    <submittedName>
        <fullName evidence="2">Uncharacterized protein</fullName>
    </submittedName>
</protein>
<proteinExistence type="predicted"/>
<name>A0A9W8ECK8_9FUNG</name>
<dbReference type="EMBL" id="JANBQB010000215">
    <property type="protein sequence ID" value="KAJ1979508.1"/>
    <property type="molecule type" value="Genomic_DNA"/>
</dbReference>
<organism evidence="2 3">
    <name type="scientific">Dimargaris verticillata</name>
    <dbReference type="NCBI Taxonomy" id="2761393"/>
    <lineage>
        <taxon>Eukaryota</taxon>
        <taxon>Fungi</taxon>
        <taxon>Fungi incertae sedis</taxon>
        <taxon>Zoopagomycota</taxon>
        <taxon>Kickxellomycotina</taxon>
        <taxon>Dimargaritomycetes</taxon>
        <taxon>Dimargaritales</taxon>
        <taxon>Dimargaritaceae</taxon>
        <taxon>Dimargaris</taxon>
    </lineage>
</organism>
<feature type="signal peptide" evidence="1">
    <location>
        <begin position="1"/>
        <end position="19"/>
    </location>
</feature>
<reference evidence="2" key="1">
    <citation type="submission" date="2022-07" db="EMBL/GenBank/DDBJ databases">
        <title>Phylogenomic reconstructions and comparative analyses of Kickxellomycotina fungi.</title>
        <authorList>
            <person name="Reynolds N.K."/>
            <person name="Stajich J.E."/>
            <person name="Barry K."/>
            <person name="Grigoriev I.V."/>
            <person name="Crous P."/>
            <person name="Smith M.E."/>
        </authorList>
    </citation>
    <scope>NUCLEOTIDE SEQUENCE</scope>
    <source>
        <strain evidence="2">RSA 567</strain>
    </source>
</reference>
<accession>A0A9W8ECK8</accession>
<keyword evidence="1" id="KW-0732">Signal</keyword>
<evidence type="ECO:0000313" key="3">
    <source>
        <dbReference type="Proteomes" id="UP001151582"/>
    </source>
</evidence>
<evidence type="ECO:0000256" key="1">
    <source>
        <dbReference type="SAM" id="SignalP"/>
    </source>
</evidence>
<dbReference type="AlphaFoldDB" id="A0A9W8ECK8"/>
<comment type="caution">
    <text evidence="2">The sequence shown here is derived from an EMBL/GenBank/DDBJ whole genome shotgun (WGS) entry which is preliminary data.</text>
</comment>
<sequence>MVSLLYLWANLAALPWVLAVNSLTDGGYNFDASGSPVFGGAKEAHLEDLERFLAEEPYGDDYSLTDPRFQGSLQQVLGWLSSSQGPRAHVGANPASGMPVVLSGPSGHTQTLGEITGSRYYQACRQKMRDVASYTQFSESPQAPAPYDAKKSKTYWKSKSLWYGMWVAQKGKLSPAELHTPQLASLYEVAQAVNAMTLGDYIMVLEYNANSQAFHLQLLYDPVNTNIEQCTQGALWINAPHVLPNFVYTTRNLFSAEMFAEGQATFSRFVSSVLIKQSIKDPSLSWIAQLAALA</sequence>
<evidence type="ECO:0000313" key="2">
    <source>
        <dbReference type="EMBL" id="KAJ1979508.1"/>
    </source>
</evidence>